<comment type="caution">
    <text evidence="4">The sequence shown here is derived from an EMBL/GenBank/DDBJ whole genome shotgun (WGS) entry which is preliminary data.</text>
</comment>
<dbReference type="PANTHER" id="PTHR36427:SF3">
    <property type="entry name" value="LARGE RIBOSOMAL SUBUNIT PROTEIN UL1M"/>
    <property type="match status" value="1"/>
</dbReference>
<dbReference type="Proteomes" id="UP001152320">
    <property type="component" value="Chromosome 20"/>
</dbReference>
<dbReference type="InterPro" id="IPR028364">
    <property type="entry name" value="Ribosomal_uL1/biogenesis"/>
</dbReference>
<organism evidence="4 5">
    <name type="scientific">Holothuria leucospilota</name>
    <name type="common">Black long sea cucumber</name>
    <name type="synonym">Mertensiothuria leucospilota</name>
    <dbReference type="NCBI Taxonomy" id="206669"/>
    <lineage>
        <taxon>Eukaryota</taxon>
        <taxon>Metazoa</taxon>
        <taxon>Echinodermata</taxon>
        <taxon>Eleutherozoa</taxon>
        <taxon>Echinozoa</taxon>
        <taxon>Holothuroidea</taxon>
        <taxon>Aspidochirotacea</taxon>
        <taxon>Aspidochirotida</taxon>
        <taxon>Holothuriidae</taxon>
        <taxon>Holothuria</taxon>
    </lineage>
</organism>
<keyword evidence="2 4" id="KW-0689">Ribosomal protein</keyword>
<accession>A0A9Q1BDH3</accession>
<proteinExistence type="inferred from homology"/>
<evidence type="ECO:0000256" key="2">
    <source>
        <dbReference type="ARBA" id="ARBA00022980"/>
    </source>
</evidence>
<dbReference type="Gene3D" id="3.40.50.790">
    <property type="match status" value="1"/>
</dbReference>
<dbReference type="GO" id="GO:0005840">
    <property type="term" value="C:ribosome"/>
    <property type="evidence" value="ECO:0007669"/>
    <property type="project" value="UniProtKB-KW"/>
</dbReference>
<dbReference type="OrthoDB" id="1747252at2759"/>
<dbReference type="EMBL" id="JAIZAY010000020">
    <property type="protein sequence ID" value="KAJ8022670.1"/>
    <property type="molecule type" value="Genomic_DNA"/>
</dbReference>
<dbReference type="InterPro" id="IPR016095">
    <property type="entry name" value="Ribosomal_uL1_3-a/b-sand"/>
</dbReference>
<evidence type="ECO:0000313" key="4">
    <source>
        <dbReference type="EMBL" id="KAJ8022670.1"/>
    </source>
</evidence>
<keyword evidence="5" id="KW-1185">Reference proteome</keyword>
<reference evidence="4" key="1">
    <citation type="submission" date="2021-10" db="EMBL/GenBank/DDBJ databases">
        <title>Tropical sea cucumber genome reveals ecological adaptation and Cuvierian tubules defense mechanism.</title>
        <authorList>
            <person name="Chen T."/>
        </authorList>
    </citation>
    <scope>NUCLEOTIDE SEQUENCE</scope>
    <source>
        <strain evidence="4">Nanhai2018</strain>
        <tissue evidence="4">Muscle</tissue>
    </source>
</reference>
<evidence type="ECO:0000256" key="3">
    <source>
        <dbReference type="ARBA" id="ARBA00023274"/>
    </source>
</evidence>
<protein>
    <submittedName>
        <fullName evidence="4">39S ribosomal protein L1, mitochondrial</fullName>
    </submittedName>
</protein>
<dbReference type="AlphaFoldDB" id="A0A9Q1BDH3"/>
<dbReference type="Gene3D" id="3.30.190.20">
    <property type="match status" value="1"/>
</dbReference>
<dbReference type="PANTHER" id="PTHR36427">
    <property type="entry name" value="54S RIBOSOMAL PROTEIN L1, MITOCHONDRIAL"/>
    <property type="match status" value="1"/>
</dbReference>
<dbReference type="GO" id="GO:1990904">
    <property type="term" value="C:ribonucleoprotein complex"/>
    <property type="evidence" value="ECO:0007669"/>
    <property type="project" value="UniProtKB-KW"/>
</dbReference>
<sequence length="358" mass="41098">MAASMTGSVSKTLLKSIHSTFIGYGIGCRSLCSRCRFIREHPGNHNFVKRLHSRQLCTSSGFWQQSKEEADREKKTLEKFAKELDVKEKPKRFKAWAPADDVYMIAHYPPKEILFHEAMELLRSQASWSYVPGCEYKDRSVVVSILIDLNLGPKPMPAFSNLIVFPNQFWKENKILCFAEGDDAKVAEECGANVILSKDRISEIADGEIDLADFDFCVGTRAMLPHLSSIRSILKDKFPNTKKGSSGKNIGLIIQRHKFGRKYQVEETKKMIRNFQIGNLGLSDEQIEENFQFLINVIQSHKPQSKEPFIKWVRIGGYHLDGYKLKFQDYIPQEVEVEVDTRSELEKIEDELRQLRAS</sequence>
<name>A0A9Q1BDH3_HOLLE</name>
<gene>
    <name evidence="4" type="ORF">HOLleu_37634</name>
</gene>
<comment type="similarity">
    <text evidence="1">Belongs to the universal ribosomal protein uL1 family.</text>
</comment>
<keyword evidence="3" id="KW-0687">Ribonucleoprotein</keyword>
<dbReference type="SUPFAM" id="SSF56808">
    <property type="entry name" value="Ribosomal protein L1"/>
    <property type="match status" value="1"/>
</dbReference>
<evidence type="ECO:0000256" key="1">
    <source>
        <dbReference type="ARBA" id="ARBA00010531"/>
    </source>
</evidence>
<dbReference type="InterPro" id="IPR023674">
    <property type="entry name" value="Ribosomal_uL1-like"/>
</dbReference>
<evidence type="ECO:0000313" key="5">
    <source>
        <dbReference type="Proteomes" id="UP001152320"/>
    </source>
</evidence>
<dbReference type="Pfam" id="PF00687">
    <property type="entry name" value="Ribosomal_L1"/>
    <property type="match status" value="1"/>
</dbReference>